<keyword evidence="3" id="KW-0067">ATP-binding</keyword>
<keyword evidence="5" id="KW-0808">Transferase</keyword>
<sequence>MSRAIFRIEKPGLLTTIQDLGRYGYQRYGVVVSGVMDQFAHRVGNLLVGNTEECATLEVTMMGPMITVLEDTVIAITGADLSATIDEQQVVLWKSFVVKKGQIISFGQPRRGVRAYIAAAGGFEGSDVLGSKATYIKAKMGGVAGRNLRKGDVLFCGDDEFRKLFSRRSINPELISHCYSSGPIRVILGPDENSFTKEGKATFFSGEYEITREIDRMGYRLSGPIITHQGKADIISDAITVGTIQVPASGQPIILFADRQTSGGYPRIGTVITVDIPRLVQQMSRTKISFVEISIEEAQQLLLKQERVMRSLAIAALR</sequence>
<feature type="domain" description="Carboxyltransferase" evidence="4">
    <location>
        <begin position="27"/>
        <end position="308"/>
    </location>
</feature>
<keyword evidence="6" id="KW-1185">Reference proteome</keyword>
<evidence type="ECO:0000256" key="2">
    <source>
        <dbReference type="ARBA" id="ARBA00022801"/>
    </source>
</evidence>
<gene>
    <name evidence="5" type="ORF">DS745_12020</name>
</gene>
<proteinExistence type="predicted"/>
<dbReference type="SUPFAM" id="SSF50891">
    <property type="entry name" value="Cyclophilin-like"/>
    <property type="match status" value="1"/>
</dbReference>
<dbReference type="GO" id="GO:0005524">
    <property type="term" value="F:ATP binding"/>
    <property type="evidence" value="ECO:0007669"/>
    <property type="project" value="UniProtKB-KW"/>
</dbReference>
<keyword evidence="2" id="KW-0378">Hydrolase</keyword>
<keyword evidence="1" id="KW-0547">Nucleotide-binding</keyword>
<dbReference type="GO" id="GO:0016740">
    <property type="term" value="F:transferase activity"/>
    <property type="evidence" value="ECO:0007669"/>
    <property type="project" value="UniProtKB-KW"/>
</dbReference>
<evidence type="ECO:0000256" key="1">
    <source>
        <dbReference type="ARBA" id="ARBA00022741"/>
    </source>
</evidence>
<protein>
    <submittedName>
        <fullName evidence="5">Biotin-dependent carboxyltransferase family protein</fullName>
    </submittedName>
</protein>
<reference evidence="5 6" key="1">
    <citation type="journal article" date="2019" name="Int. J. Syst. Evol. Microbiol.">
        <title>Anaerobacillus alkaliphilus sp. nov., a novel alkaliphilic and moderately halophilic bacterium.</title>
        <authorList>
            <person name="Borsodi A.K."/>
            <person name="Aszalos J.M."/>
            <person name="Bihari P."/>
            <person name="Nagy I."/>
            <person name="Schumann P."/>
            <person name="Sproer C."/>
            <person name="Kovacs A.L."/>
            <person name="Boka K."/>
            <person name="Dobosy P."/>
            <person name="Ovari M."/>
            <person name="Szili-Kovacs T."/>
            <person name="Toth E."/>
        </authorList>
    </citation>
    <scope>NUCLEOTIDE SEQUENCE [LARGE SCALE GENOMIC DNA]</scope>
    <source>
        <strain evidence="5 6">B16-10</strain>
    </source>
</reference>
<comment type="caution">
    <text evidence="5">The sequence shown here is derived from an EMBL/GenBank/DDBJ whole genome shotgun (WGS) entry which is preliminary data.</text>
</comment>
<dbReference type="NCBIfam" id="TIGR00724">
    <property type="entry name" value="urea_amlyse_rel"/>
    <property type="match status" value="1"/>
</dbReference>
<dbReference type="SMART" id="SM00797">
    <property type="entry name" value="AHS2"/>
    <property type="match status" value="1"/>
</dbReference>
<name>A0A4Q0VRP0_9BACI</name>
<dbReference type="OrthoDB" id="9782422at2"/>
<evidence type="ECO:0000259" key="4">
    <source>
        <dbReference type="SMART" id="SM00797"/>
    </source>
</evidence>
<dbReference type="Gene3D" id="2.40.100.10">
    <property type="entry name" value="Cyclophilin-like"/>
    <property type="match status" value="1"/>
</dbReference>
<accession>A0A4Q0VRP0</accession>
<dbReference type="GO" id="GO:0016787">
    <property type="term" value="F:hydrolase activity"/>
    <property type="evidence" value="ECO:0007669"/>
    <property type="project" value="UniProtKB-KW"/>
</dbReference>
<dbReference type="Proteomes" id="UP000290649">
    <property type="component" value="Unassembled WGS sequence"/>
</dbReference>
<dbReference type="InterPro" id="IPR052708">
    <property type="entry name" value="PxpC"/>
</dbReference>
<evidence type="ECO:0000256" key="3">
    <source>
        <dbReference type="ARBA" id="ARBA00022840"/>
    </source>
</evidence>
<dbReference type="AlphaFoldDB" id="A0A4Q0VRP0"/>
<organism evidence="5 6">
    <name type="scientific">Anaerobacillus alkaliphilus</name>
    <dbReference type="NCBI Taxonomy" id="1548597"/>
    <lineage>
        <taxon>Bacteria</taxon>
        <taxon>Bacillati</taxon>
        <taxon>Bacillota</taxon>
        <taxon>Bacilli</taxon>
        <taxon>Bacillales</taxon>
        <taxon>Bacillaceae</taxon>
        <taxon>Anaerobacillus</taxon>
    </lineage>
</organism>
<dbReference type="InterPro" id="IPR029000">
    <property type="entry name" value="Cyclophilin-like_dom_sf"/>
</dbReference>
<dbReference type="EMBL" id="QOUX01000039">
    <property type="protein sequence ID" value="RXJ00254.1"/>
    <property type="molecule type" value="Genomic_DNA"/>
</dbReference>
<dbReference type="Pfam" id="PF02626">
    <property type="entry name" value="CT_A_B"/>
    <property type="match status" value="1"/>
</dbReference>
<dbReference type="PANTHER" id="PTHR43309">
    <property type="entry name" value="5-OXOPROLINASE SUBUNIT C"/>
    <property type="match status" value="1"/>
</dbReference>
<evidence type="ECO:0000313" key="6">
    <source>
        <dbReference type="Proteomes" id="UP000290649"/>
    </source>
</evidence>
<dbReference type="InterPro" id="IPR003778">
    <property type="entry name" value="CT_A_B"/>
</dbReference>
<dbReference type="RefSeq" id="WP_129078475.1">
    <property type="nucleotide sequence ID" value="NZ_QOUX01000039.1"/>
</dbReference>
<dbReference type="PANTHER" id="PTHR43309:SF5">
    <property type="entry name" value="5-OXOPROLINASE SUBUNIT C"/>
    <property type="match status" value="1"/>
</dbReference>
<evidence type="ECO:0000313" key="5">
    <source>
        <dbReference type="EMBL" id="RXJ00254.1"/>
    </source>
</evidence>